<accession>A0A0D7EAA9</accession>
<gene>
    <name evidence="1" type="ORF">OO17_24625</name>
</gene>
<dbReference type="InterPro" id="IPR021436">
    <property type="entry name" value="DUF3085"/>
</dbReference>
<dbReference type="OrthoDB" id="7277249at2"/>
<evidence type="ECO:0000313" key="2">
    <source>
        <dbReference type="Proteomes" id="UP000032515"/>
    </source>
</evidence>
<organism evidence="1 2">
    <name type="scientific">Rhodopseudomonas palustris</name>
    <dbReference type="NCBI Taxonomy" id="1076"/>
    <lineage>
        <taxon>Bacteria</taxon>
        <taxon>Pseudomonadati</taxon>
        <taxon>Pseudomonadota</taxon>
        <taxon>Alphaproteobacteria</taxon>
        <taxon>Hyphomicrobiales</taxon>
        <taxon>Nitrobacteraceae</taxon>
        <taxon>Rhodopseudomonas</taxon>
    </lineage>
</organism>
<dbReference type="RefSeq" id="WP_044416760.1">
    <property type="nucleotide sequence ID" value="NZ_JXXE01000573.1"/>
</dbReference>
<name>A0A0D7EAA9_RHOPL</name>
<comment type="caution">
    <text evidence="1">The sequence shown here is derived from an EMBL/GenBank/DDBJ whole genome shotgun (WGS) entry which is preliminary data.</text>
</comment>
<evidence type="ECO:0000313" key="1">
    <source>
        <dbReference type="EMBL" id="KIZ36517.1"/>
    </source>
</evidence>
<sequence length="133" mass="14771">MFTFSVTAVRAVIMRGRIDAFLNGGFRNPHYGLAPGKDEKPGVWLVGDEGVYIMSNGKLAEGQQRPLVVYAEECDPKTNPEYWHYKRQYFGGDDGIEFLDAEMLVKLIAAAPAATHLTLAMTDDSMSIKPICR</sequence>
<dbReference type="Proteomes" id="UP000032515">
    <property type="component" value="Unassembled WGS sequence"/>
</dbReference>
<evidence type="ECO:0008006" key="3">
    <source>
        <dbReference type="Google" id="ProtNLM"/>
    </source>
</evidence>
<reference evidence="1 2" key="1">
    <citation type="submission" date="2014-11" db="EMBL/GenBank/DDBJ databases">
        <title>Genomics and ecophysiology of heterotrophic nitrogen fixing bacteria isolated from estuarine surface water.</title>
        <authorList>
            <person name="Bentzon-Tilia M."/>
            <person name="Severin I."/>
            <person name="Hansen L.H."/>
            <person name="Riemann L."/>
        </authorList>
    </citation>
    <scope>NUCLEOTIDE SEQUENCE [LARGE SCALE GENOMIC DNA]</scope>
    <source>
        <strain evidence="1 2">BAL398</strain>
    </source>
</reference>
<dbReference type="AlphaFoldDB" id="A0A0D7EAA9"/>
<dbReference type="EMBL" id="JXXE01000573">
    <property type="protein sequence ID" value="KIZ36517.1"/>
    <property type="molecule type" value="Genomic_DNA"/>
</dbReference>
<dbReference type="PATRIC" id="fig|1076.23.peg.6026"/>
<protein>
    <recommendedName>
        <fullName evidence="3">DUF3085 domain-containing protein</fullName>
    </recommendedName>
</protein>
<proteinExistence type="predicted"/>
<dbReference type="Pfam" id="PF11284">
    <property type="entry name" value="DUF3085"/>
    <property type="match status" value="1"/>
</dbReference>